<accession>A0A0W0EXJ3</accession>
<organism evidence="4 5">
    <name type="scientific">Moniliophthora roreri</name>
    <name type="common">Frosty pod rot fungus</name>
    <name type="synonym">Monilia roreri</name>
    <dbReference type="NCBI Taxonomy" id="221103"/>
    <lineage>
        <taxon>Eukaryota</taxon>
        <taxon>Fungi</taxon>
        <taxon>Dikarya</taxon>
        <taxon>Basidiomycota</taxon>
        <taxon>Agaricomycotina</taxon>
        <taxon>Agaricomycetes</taxon>
        <taxon>Agaricomycetidae</taxon>
        <taxon>Agaricales</taxon>
        <taxon>Marasmiineae</taxon>
        <taxon>Marasmiaceae</taxon>
        <taxon>Moniliophthora</taxon>
    </lineage>
</organism>
<dbReference type="GO" id="GO:0005484">
    <property type="term" value="F:SNAP receptor activity"/>
    <property type="evidence" value="ECO:0007669"/>
    <property type="project" value="TreeGrafter"/>
</dbReference>
<dbReference type="EMBL" id="LATX01002463">
    <property type="protein sequence ID" value="KTB28784.1"/>
    <property type="molecule type" value="Genomic_DNA"/>
</dbReference>
<comment type="caution">
    <text evidence="4">The sequence shown here is derived from an EMBL/GenBank/DDBJ whole genome shotgun (WGS) entry which is preliminary data.</text>
</comment>
<dbReference type="SUPFAM" id="SSF58038">
    <property type="entry name" value="SNARE fusion complex"/>
    <property type="match status" value="2"/>
</dbReference>
<dbReference type="PANTHER" id="PTHR19305:SF9">
    <property type="entry name" value="SYNAPTOSOMAL-ASSOCIATED PROTEIN 29"/>
    <property type="match status" value="1"/>
</dbReference>
<comment type="similarity">
    <text evidence="1">Belongs to the SNAP-25 family.</text>
</comment>
<feature type="region of interest" description="Disordered" evidence="2">
    <location>
        <begin position="98"/>
        <end position="127"/>
    </location>
</feature>
<dbReference type="Proteomes" id="UP000054988">
    <property type="component" value="Unassembled WGS sequence"/>
</dbReference>
<feature type="compositionally biased region" description="Basic and acidic residues" evidence="2">
    <location>
        <begin position="216"/>
        <end position="247"/>
    </location>
</feature>
<dbReference type="GO" id="GO:0031201">
    <property type="term" value="C:SNARE complex"/>
    <property type="evidence" value="ECO:0007669"/>
    <property type="project" value="TreeGrafter"/>
</dbReference>
<dbReference type="GO" id="GO:0019905">
    <property type="term" value="F:syntaxin binding"/>
    <property type="evidence" value="ECO:0007669"/>
    <property type="project" value="TreeGrafter"/>
</dbReference>
<evidence type="ECO:0000313" key="4">
    <source>
        <dbReference type="EMBL" id="KTB28784.1"/>
    </source>
</evidence>
<dbReference type="GO" id="GO:0005886">
    <property type="term" value="C:plasma membrane"/>
    <property type="evidence" value="ECO:0007669"/>
    <property type="project" value="TreeGrafter"/>
</dbReference>
<dbReference type="eggNOG" id="KOG3065">
    <property type="taxonomic scope" value="Eukaryota"/>
</dbReference>
<proteinExistence type="inferred from homology"/>
<dbReference type="CDD" id="cd15857">
    <property type="entry name" value="SNARE_SEC9C"/>
    <property type="match status" value="1"/>
</dbReference>
<evidence type="ECO:0000313" key="5">
    <source>
        <dbReference type="Proteomes" id="UP000054988"/>
    </source>
</evidence>
<dbReference type="SMART" id="SM00397">
    <property type="entry name" value="t_SNARE"/>
    <property type="match status" value="2"/>
</dbReference>
<name>A0A0W0EXJ3_MONRR</name>
<dbReference type="PANTHER" id="PTHR19305">
    <property type="entry name" value="SYNAPTOSOMAL ASSOCIATED PROTEIN"/>
    <property type="match status" value="1"/>
</dbReference>
<dbReference type="CDD" id="cd15886">
    <property type="entry name" value="SNARE_SEC9N"/>
    <property type="match status" value="1"/>
</dbReference>
<feature type="region of interest" description="Disordered" evidence="2">
    <location>
        <begin position="1"/>
        <end position="79"/>
    </location>
</feature>
<evidence type="ECO:0000259" key="3">
    <source>
        <dbReference type="PROSITE" id="PS50192"/>
    </source>
</evidence>
<evidence type="ECO:0000256" key="2">
    <source>
        <dbReference type="SAM" id="MobiDB-lite"/>
    </source>
</evidence>
<feature type="region of interest" description="Disordered" evidence="2">
    <location>
        <begin position="216"/>
        <end position="305"/>
    </location>
</feature>
<gene>
    <name evidence="4" type="ORF">WG66_18629</name>
</gene>
<sequence>MPLLKRKEKNLIPPVESEKYSSAPSSTSRSTGSPYHTNASTYIASRDGDSYKSQSKVDPYADNDYNYDKYSRSNGIGDVYSRGDAQLDVDRNELFAGYNPEKAGSGRFFDGPGLGREPAPGEENDEDVEGIKQQTRFVKQESVNSTRNALRLAREAEETGRGTLTKLGDQSERLANTEMHLDMSKSHSQYASDKTDELKKLNRSIFRPAITFNKDAKRRAQEAKIQERYEEERSERERTLMDVRETQNRLGRAATYGRGDDEGDLLSPDGGMGSGRFRKTEEQGQARRAENSRYRFEATASDDELEDEIDDNLDELSEATKRLKALGMAMSGELDAQNTRVDNIISKTDRLDMNLANVTRRQKKF</sequence>
<feature type="domain" description="T-SNARE coiled-coil homology" evidence="3">
    <location>
        <begin position="303"/>
        <end position="365"/>
    </location>
</feature>
<dbReference type="InterPro" id="IPR000727">
    <property type="entry name" value="T_SNARE_dom"/>
</dbReference>
<dbReference type="PROSITE" id="PS50192">
    <property type="entry name" value="T_SNARE"/>
    <property type="match status" value="1"/>
</dbReference>
<dbReference type="GO" id="GO:0006906">
    <property type="term" value="P:vesicle fusion"/>
    <property type="evidence" value="ECO:0007669"/>
    <property type="project" value="TreeGrafter"/>
</dbReference>
<dbReference type="Gene3D" id="1.20.5.110">
    <property type="match status" value="2"/>
</dbReference>
<reference evidence="4 5" key="1">
    <citation type="submission" date="2015-12" db="EMBL/GenBank/DDBJ databases">
        <title>Draft genome sequence of Moniliophthora roreri, the causal agent of frosty pod rot of cacao.</title>
        <authorList>
            <person name="Aime M.C."/>
            <person name="Diaz-Valderrama J.R."/>
            <person name="Kijpornyongpan T."/>
            <person name="Phillips-Mora W."/>
        </authorList>
    </citation>
    <scope>NUCLEOTIDE SEQUENCE [LARGE SCALE GENOMIC DNA]</scope>
    <source>
        <strain evidence="4 5">MCA 2952</strain>
    </source>
</reference>
<dbReference type="GO" id="GO:0006887">
    <property type="term" value="P:exocytosis"/>
    <property type="evidence" value="ECO:0007669"/>
    <property type="project" value="TreeGrafter"/>
</dbReference>
<dbReference type="AlphaFoldDB" id="A0A0W0EXJ3"/>
<evidence type="ECO:0000256" key="1">
    <source>
        <dbReference type="ARBA" id="ARBA00009480"/>
    </source>
</evidence>
<feature type="compositionally biased region" description="Low complexity" evidence="2">
    <location>
        <begin position="21"/>
        <end position="34"/>
    </location>
</feature>
<protein>
    <submittedName>
        <fullName evidence="4">Putative synaptosome-associated protein SNAP-25</fullName>
    </submittedName>
</protein>
<feature type="compositionally biased region" description="Basic and acidic residues" evidence="2">
    <location>
        <begin position="278"/>
        <end position="296"/>
    </location>
</feature>